<dbReference type="InterPro" id="IPR029063">
    <property type="entry name" value="SAM-dependent_MTases_sf"/>
</dbReference>
<evidence type="ECO:0008006" key="3">
    <source>
        <dbReference type="Google" id="ProtNLM"/>
    </source>
</evidence>
<organism evidence="1 2">
    <name type="scientific">Iodobacter fluviatilis</name>
    <dbReference type="NCBI Taxonomy" id="537"/>
    <lineage>
        <taxon>Bacteria</taxon>
        <taxon>Pseudomonadati</taxon>
        <taxon>Pseudomonadota</taxon>
        <taxon>Betaproteobacteria</taxon>
        <taxon>Neisseriales</taxon>
        <taxon>Chitinibacteraceae</taxon>
        <taxon>Iodobacter</taxon>
    </lineage>
</organism>
<sequence length="184" mass="20414">MPKAECEALTAALQQAQSYLEFGMGGSTLLAAWLSVPQIIAIDSSQAWVDKVAGQISEIQTASQVTLLFANIGPTGDWGYPEDMKTQCRWPDYYALPWATAAEPDLVLIDGRFRVPCFLYSLLRLKPGAVILWDDYAQRAEYHLVEQHLAPSVFFGDMAKFIVPSHVNAANILNSLFENLYLAN</sequence>
<keyword evidence="2" id="KW-1185">Reference proteome</keyword>
<dbReference type="AlphaFoldDB" id="A0A7G3GF78"/>
<dbReference type="RefSeq" id="WP_130107869.1">
    <property type="nucleotide sequence ID" value="NZ_CP025781.1"/>
</dbReference>
<name>A0A7G3GF78_9NEIS</name>
<dbReference type="Proteomes" id="UP000515917">
    <property type="component" value="Chromosome"/>
</dbReference>
<dbReference type="Gene3D" id="3.40.50.150">
    <property type="entry name" value="Vaccinia Virus protein VP39"/>
    <property type="match status" value="1"/>
</dbReference>
<evidence type="ECO:0000313" key="2">
    <source>
        <dbReference type="Proteomes" id="UP000515917"/>
    </source>
</evidence>
<dbReference type="EMBL" id="CP025781">
    <property type="protein sequence ID" value="QBC45365.1"/>
    <property type="molecule type" value="Genomic_DNA"/>
</dbReference>
<proteinExistence type="predicted"/>
<gene>
    <name evidence="1" type="ORF">C1H71_18690</name>
</gene>
<protein>
    <recommendedName>
        <fullName evidence="3">Class I SAM-dependent methyltransferase</fullName>
    </recommendedName>
</protein>
<reference evidence="1 2" key="1">
    <citation type="submission" date="2018-01" db="EMBL/GenBank/DDBJ databases">
        <title>Genome sequence of Iodobacter sp. strain PCH194 isolated from Indian Trans-Himalaya.</title>
        <authorList>
            <person name="Kumar V."/>
            <person name="Thakur V."/>
            <person name="Kumar S."/>
            <person name="Singh D."/>
        </authorList>
    </citation>
    <scope>NUCLEOTIDE SEQUENCE [LARGE SCALE GENOMIC DNA]</scope>
    <source>
        <strain evidence="1 2">PCH194</strain>
    </source>
</reference>
<evidence type="ECO:0000313" key="1">
    <source>
        <dbReference type="EMBL" id="QBC45365.1"/>
    </source>
</evidence>
<dbReference type="SUPFAM" id="SSF53335">
    <property type="entry name" value="S-adenosyl-L-methionine-dependent methyltransferases"/>
    <property type="match status" value="1"/>
</dbReference>
<dbReference type="KEGG" id="ifl:C1H71_18690"/>
<accession>A0A7G3GF78</accession>